<dbReference type="SMART" id="SM01126">
    <property type="entry name" value="DDE_Tnp_IS1595"/>
    <property type="match status" value="1"/>
</dbReference>
<dbReference type="InterPro" id="IPR024445">
    <property type="entry name" value="Tnp_ISXO2-like"/>
</dbReference>
<dbReference type="AlphaFoldDB" id="A0AAV0VK38"/>
<dbReference type="EMBL" id="CARXXK010000001">
    <property type="protein sequence ID" value="CAI6344652.1"/>
    <property type="molecule type" value="Genomic_DNA"/>
</dbReference>
<accession>A0AAV0VK38</accession>
<dbReference type="PANTHER" id="PTHR47163">
    <property type="entry name" value="DDE_TNP_IS1595 DOMAIN-CONTAINING PROTEIN"/>
    <property type="match status" value="1"/>
</dbReference>
<dbReference type="Pfam" id="PF12762">
    <property type="entry name" value="DDE_Tnp_IS1595"/>
    <property type="match status" value="1"/>
</dbReference>
<comment type="caution">
    <text evidence="2">The sequence shown here is derived from an EMBL/GenBank/DDBJ whole genome shotgun (WGS) entry which is preliminary data.</text>
</comment>
<evidence type="ECO:0000313" key="2">
    <source>
        <dbReference type="EMBL" id="CAI6344652.1"/>
    </source>
</evidence>
<feature type="domain" description="ISXO2-like transposase" evidence="1">
    <location>
        <begin position="19"/>
        <end position="114"/>
    </location>
</feature>
<dbReference type="InterPro" id="IPR053164">
    <property type="entry name" value="IS1016-like_transposase"/>
</dbReference>
<dbReference type="Proteomes" id="UP001160148">
    <property type="component" value="Unassembled WGS sequence"/>
</dbReference>
<reference evidence="2 3" key="1">
    <citation type="submission" date="2023-01" db="EMBL/GenBank/DDBJ databases">
        <authorList>
            <person name="Whitehead M."/>
        </authorList>
    </citation>
    <scope>NUCLEOTIDE SEQUENCE [LARGE SCALE GENOMIC DNA]</scope>
</reference>
<proteinExistence type="predicted"/>
<evidence type="ECO:0000259" key="1">
    <source>
        <dbReference type="SMART" id="SM01126"/>
    </source>
</evidence>
<gene>
    <name evidence="2" type="ORF">MEUPH1_LOCUS1763</name>
</gene>
<evidence type="ECO:0000313" key="3">
    <source>
        <dbReference type="Proteomes" id="UP001160148"/>
    </source>
</evidence>
<name>A0AAV0VK38_9HEMI</name>
<keyword evidence="3" id="KW-1185">Reference proteome</keyword>
<dbReference type="PANTHER" id="PTHR47163:SF3">
    <property type="entry name" value="PROTEIN CBG18017"/>
    <property type="match status" value="1"/>
</dbReference>
<organism evidence="2 3">
    <name type="scientific">Macrosiphum euphorbiae</name>
    <name type="common">potato aphid</name>
    <dbReference type="NCBI Taxonomy" id="13131"/>
    <lineage>
        <taxon>Eukaryota</taxon>
        <taxon>Metazoa</taxon>
        <taxon>Ecdysozoa</taxon>
        <taxon>Arthropoda</taxon>
        <taxon>Hexapoda</taxon>
        <taxon>Insecta</taxon>
        <taxon>Pterygota</taxon>
        <taxon>Neoptera</taxon>
        <taxon>Paraneoptera</taxon>
        <taxon>Hemiptera</taxon>
        <taxon>Sternorrhyncha</taxon>
        <taxon>Aphidomorpha</taxon>
        <taxon>Aphidoidea</taxon>
        <taxon>Aphididae</taxon>
        <taxon>Macrosiphini</taxon>
        <taxon>Macrosiphum</taxon>
    </lineage>
</organism>
<protein>
    <recommendedName>
        <fullName evidence="1">ISXO2-like transposase domain-containing protein</fullName>
    </recommendedName>
</protein>
<sequence>MLTILMMIIQLKKITYSTRIQGPWIFGMCYKNVDGILERRFFKVEKRNKATLLLIVQNEIELGSIIYSDQWRAYSTLKDIGYHHETVNHSEFFVDPTTGTRTNTDYRVYMNHGDTSKLNPELKPEQQQIC</sequence>